<organism evidence="2 3">
    <name type="scientific">Quercus suber</name>
    <name type="common">Cork oak</name>
    <dbReference type="NCBI Taxonomy" id="58331"/>
    <lineage>
        <taxon>Eukaryota</taxon>
        <taxon>Viridiplantae</taxon>
        <taxon>Streptophyta</taxon>
        <taxon>Embryophyta</taxon>
        <taxon>Tracheophyta</taxon>
        <taxon>Spermatophyta</taxon>
        <taxon>Magnoliopsida</taxon>
        <taxon>eudicotyledons</taxon>
        <taxon>Gunneridae</taxon>
        <taxon>Pentapetalae</taxon>
        <taxon>rosids</taxon>
        <taxon>fabids</taxon>
        <taxon>Fagales</taxon>
        <taxon>Fagaceae</taxon>
        <taxon>Quercus</taxon>
    </lineage>
</organism>
<proteinExistence type="predicted"/>
<comment type="caution">
    <text evidence="2">The sequence shown here is derived from an EMBL/GenBank/DDBJ whole genome shotgun (WGS) entry which is preliminary data.</text>
</comment>
<dbReference type="Proteomes" id="UP000237347">
    <property type="component" value="Unassembled WGS sequence"/>
</dbReference>
<gene>
    <name evidence="2" type="ORF">CFP56_031306</name>
</gene>
<keyword evidence="3" id="KW-1185">Reference proteome</keyword>
<keyword evidence="1" id="KW-0732">Signal</keyword>
<reference evidence="2 3" key="1">
    <citation type="journal article" date="2018" name="Sci. Data">
        <title>The draft genome sequence of cork oak.</title>
        <authorList>
            <person name="Ramos A.M."/>
            <person name="Usie A."/>
            <person name="Barbosa P."/>
            <person name="Barros P.M."/>
            <person name="Capote T."/>
            <person name="Chaves I."/>
            <person name="Simoes F."/>
            <person name="Abreu I."/>
            <person name="Carrasquinho I."/>
            <person name="Faro C."/>
            <person name="Guimaraes J.B."/>
            <person name="Mendonca D."/>
            <person name="Nobrega F."/>
            <person name="Rodrigues L."/>
            <person name="Saibo N.J.M."/>
            <person name="Varela M.C."/>
            <person name="Egas C."/>
            <person name="Matos J."/>
            <person name="Miguel C.M."/>
            <person name="Oliveira M.M."/>
            <person name="Ricardo C.P."/>
            <person name="Goncalves S."/>
        </authorList>
    </citation>
    <scope>NUCLEOTIDE SEQUENCE [LARGE SCALE GENOMIC DNA]</scope>
    <source>
        <strain evidence="3">cv. HL8</strain>
    </source>
</reference>
<dbReference type="AlphaFoldDB" id="A0AAW0JMF9"/>
<feature type="chain" id="PRO_5043799467" evidence="1">
    <location>
        <begin position="23"/>
        <end position="99"/>
    </location>
</feature>
<feature type="signal peptide" evidence="1">
    <location>
        <begin position="1"/>
        <end position="22"/>
    </location>
</feature>
<dbReference type="EMBL" id="PKMF04000527">
    <property type="protein sequence ID" value="KAK7827226.1"/>
    <property type="molecule type" value="Genomic_DNA"/>
</dbReference>
<name>A0AAW0JMF9_QUESU</name>
<evidence type="ECO:0000256" key="1">
    <source>
        <dbReference type="SAM" id="SignalP"/>
    </source>
</evidence>
<evidence type="ECO:0000313" key="3">
    <source>
        <dbReference type="Proteomes" id="UP000237347"/>
    </source>
</evidence>
<evidence type="ECO:0000313" key="2">
    <source>
        <dbReference type="EMBL" id="KAK7827226.1"/>
    </source>
</evidence>
<accession>A0AAW0JMF9</accession>
<protein>
    <submittedName>
        <fullName evidence="2">Uncharacterized protein</fullName>
    </submittedName>
</protein>
<sequence length="99" mass="11566">MIWGPSDLCLITCLHWLGLGYADSAFDLVHFWCLWKSSDYMGTCIDSSGDHELYVPVWRSEDLSSRDFWIFRMYLGFSMHPFKGVGVEMLEMWMPVVDT</sequence>